<dbReference type="FunFam" id="3.30.460.90:FF:000001">
    <property type="entry name" value="protein mab-21-like 2"/>
    <property type="match status" value="2"/>
</dbReference>
<dbReference type="Pfam" id="PF20266">
    <property type="entry name" value="Mab-21_C"/>
    <property type="match status" value="2"/>
</dbReference>
<evidence type="ECO:0000259" key="3">
    <source>
        <dbReference type="Pfam" id="PF20266"/>
    </source>
</evidence>
<dbReference type="InterPro" id="IPR046906">
    <property type="entry name" value="Mab-21_HhH/H2TH-like"/>
</dbReference>
<reference evidence="4" key="1">
    <citation type="submission" date="2022-01" db="EMBL/GenBank/DDBJ databases">
        <authorList>
            <person name="King R."/>
        </authorList>
    </citation>
    <scope>NUCLEOTIDE SEQUENCE</scope>
</reference>
<evidence type="ECO:0008006" key="6">
    <source>
        <dbReference type="Google" id="ProtNLM"/>
    </source>
</evidence>
<evidence type="ECO:0000313" key="4">
    <source>
        <dbReference type="EMBL" id="CAG9859909.1"/>
    </source>
</evidence>
<dbReference type="PANTHER" id="PTHR10656">
    <property type="entry name" value="CELL FATE DETERMINING PROTEIN MAB21-RELATED"/>
    <property type="match status" value="1"/>
</dbReference>
<dbReference type="Proteomes" id="UP001153712">
    <property type="component" value="Chromosome 3"/>
</dbReference>
<feature type="domain" description="Mab-21-like HhH/H2TH-like" evidence="3">
    <location>
        <begin position="615"/>
        <end position="713"/>
    </location>
</feature>
<evidence type="ECO:0000256" key="1">
    <source>
        <dbReference type="ARBA" id="ARBA00008307"/>
    </source>
</evidence>
<evidence type="ECO:0000259" key="2">
    <source>
        <dbReference type="Pfam" id="PF03281"/>
    </source>
</evidence>
<dbReference type="InterPro" id="IPR046903">
    <property type="entry name" value="Mab-21-like_nuc_Trfase"/>
</dbReference>
<dbReference type="EMBL" id="OU900096">
    <property type="protein sequence ID" value="CAG9859909.1"/>
    <property type="molecule type" value="Genomic_DNA"/>
</dbReference>
<dbReference type="Pfam" id="PF03281">
    <property type="entry name" value="Mab-21"/>
    <property type="match status" value="2"/>
</dbReference>
<sequence length="728" mass="82869">MLVPADMLAAQSKMLYQINKYYGERVQTRMATIAKTIREVCKVVQEVLKEVEVQEPRFISSLTECNGKYEGLDVISPVEFEVVLYLNQMGVFNFVDDGTLPGCAVLKLSDGRKRSMSLWVEFITASGYLSARKIRSRFQTLVAQACDKCSYRDSVKLIADTSEVKLRIRERYIVQITPAFKCGGVWPRSASHWPSPHIPWPHPNLVAEVKTEGFDLLSKESIAAQGKQTAMEGDAWVLSFLEAENRLLHGGCRRRCLSILKTLRDRHLDLPGNPVTSYHLKTLLLYECEKHPRETEWDESCIADRINGIFLQLISCLQCKRCPHYFLPNLDLFKGKSPGALENASKQVAPAEKLGSSSRQTASMLVPPDMLAAQSKMVYQLNKYYTEKVQSRKLQTSKTIQEVCRVVQDVLKEVEVQEPRFISSLTDYNGKFDGLEVISPVEFEVVLYLNQMGVLNFVDDGTLPGCAVLKLSDGRKRSMSLWVEFITASGYLSARKMRSRFQTLVAQACDKCSYRDSVKMIADTTEVKLRIRERYIVQITPAFKCAGLWPRSAAHWPLPQIPWPHPNIVVEVKTEGFDLLSKECIALQGKQSAMEGDAWVLSFFEAENRLLQGGCRRRCLSILKTLRDRHLDLPGNPVTGYHMKTLLLYECEKHPRESEWDESCIADRINGIFLQLISCLQCKRCPHYFLPNLDLFKGKSPSALENASKQVWRLTREMLTNSRCFEKL</sequence>
<keyword evidence="5" id="KW-1185">Reference proteome</keyword>
<comment type="similarity">
    <text evidence="1">Belongs to the mab-21 family.</text>
</comment>
<accession>A0A9N9TT04</accession>
<dbReference type="OrthoDB" id="5961151at2759"/>
<dbReference type="FunFam" id="1.10.1410.40:FF:000002">
    <property type="entry name" value="protein mab-21-like 1"/>
    <property type="match status" value="1"/>
</dbReference>
<name>A0A9N9TT04_PHYSR</name>
<feature type="domain" description="Mab-21-like nucleotidyltransferase" evidence="2">
    <location>
        <begin position="432"/>
        <end position="613"/>
    </location>
</feature>
<dbReference type="SMART" id="SM01265">
    <property type="entry name" value="Mab-21"/>
    <property type="match status" value="2"/>
</dbReference>
<proteinExistence type="inferred from homology"/>
<organism evidence="4 5">
    <name type="scientific">Phyllotreta striolata</name>
    <name type="common">Striped flea beetle</name>
    <name type="synonym">Crioceris striolata</name>
    <dbReference type="NCBI Taxonomy" id="444603"/>
    <lineage>
        <taxon>Eukaryota</taxon>
        <taxon>Metazoa</taxon>
        <taxon>Ecdysozoa</taxon>
        <taxon>Arthropoda</taxon>
        <taxon>Hexapoda</taxon>
        <taxon>Insecta</taxon>
        <taxon>Pterygota</taxon>
        <taxon>Neoptera</taxon>
        <taxon>Endopterygota</taxon>
        <taxon>Coleoptera</taxon>
        <taxon>Polyphaga</taxon>
        <taxon>Cucujiformia</taxon>
        <taxon>Chrysomeloidea</taxon>
        <taxon>Chrysomelidae</taxon>
        <taxon>Galerucinae</taxon>
        <taxon>Alticini</taxon>
        <taxon>Phyllotreta</taxon>
    </lineage>
</organism>
<gene>
    <name evidence="4" type="ORF">PHYEVI_LOCUS6270</name>
</gene>
<dbReference type="AlphaFoldDB" id="A0A9N9TT04"/>
<dbReference type="Gene3D" id="3.30.460.90">
    <property type="match status" value="2"/>
</dbReference>
<feature type="domain" description="Mab-21-like HhH/H2TH-like" evidence="3">
    <location>
        <begin position="252"/>
        <end position="349"/>
    </location>
</feature>
<evidence type="ECO:0000313" key="5">
    <source>
        <dbReference type="Proteomes" id="UP001153712"/>
    </source>
</evidence>
<dbReference type="InterPro" id="IPR024810">
    <property type="entry name" value="MAB21L/cGLR"/>
</dbReference>
<feature type="domain" description="Mab-21-like nucleotidyltransferase" evidence="2">
    <location>
        <begin position="69"/>
        <end position="250"/>
    </location>
</feature>
<dbReference type="Gene3D" id="1.10.1410.40">
    <property type="match status" value="2"/>
</dbReference>
<dbReference type="PANTHER" id="PTHR10656:SF70">
    <property type="entry name" value="PROTEIN MAB-21-RELATED"/>
    <property type="match status" value="1"/>
</dbReference>
<protein>
    <recommendedName>
        <fullName evidence="6">Protein mab-21</fullName>
    </recommendedName>
</protein>